<dbReference type="RefSeq" id="WP_140230816.1">
    <property type="nucleotide sequence ID" value="NZ_BAAAEV010000001.1"/>
</dbReference>
<evidence type="ECO:0000313" key="2">
    <source>
        <dbReference type="Proteomes" id="UP000788153"/>
    </source>
</evidence>
<protein>
    <submittedName>
        <fullName evidence="1">Uncharacterized protein (DUF2141 family)</fullName>
    </submittedName>
</protein>
<accession>A0ABX0U143</accession>
<organism evidence="1 2">
    <name type="scientific">Sphingomonas japonica</name>
    <dbReference type="NCBI Taxonomy" id="511662"/>
    <lineage>
        <taxon>Bacteria</taxon>
        <taxon>Pseudomonadati</taxon>
        <taxon>Pseudomonadota</taxon>
        <taxon>Alphaproteobacteria</taxon>
        <taxon>Sphingomonadales</taxon>
        <taxon>Sphingomonadaceae</taxon>
        <taxon>Sphingomonas</taxon>
    </lineage>
</organism>
<dbReference type="EMBL" id="JAASQP010000001">
    <property type="protein sequence ID" value="NIJ23389.1"/>
    <property type="molecule type" value="Genomic_DNA"/>
</dbReference>
<dbReference type="InterPro" id="IPR018673">
    <property type="entry name" value="DUF2141"/>
</dbReference>
<evidence type="ECO:0000313" key="1">
    <source>
        <dbReference type="EMBL" id="NIJ23389.1"/>
    </source>
</evidence>
<sequence>MLLVALLPGAAPTADLTIAIEQLRTDRGELGICVTADPASFPDCKDDARAIWRWTKASAPALTVAGLAHGHYAISVIHDENGNRKLDTFVGIPREGFGFSNNPKIGFGPPKFAAARFSVDGAGTRQQVRMRYML</sequence>
<gene>
    <name evidence="1" type="ORF">FHT01_000931</name>
</gene>
<name>A0ABX0U143_9SPHN</name>
<keyword evidence="2" id="KW-1185">Reference proteome</keyword>
<proteinExistence type="predicted"/>
<dbReference type="Pfam" id="PF09912">
    <property type="entry name" value="DUF2141"/>
    <property type="match status" value="1"/>
</dbReference>
<dbReference type="Proteomes" id="UP000788153">
    <property type="component" value="Unassembled WGS sequence"/>
</dbReference>
<comment type="caution">
    <text evidence="1">The sequence shown here is derived from an EMBL/GenBank/DDBJ whole genome shotgun (WGS) entry which is preliminary data.</text>
</comment>
<reference evidence="1 2" key="1">
    <citation type="submission" date="2020-03" db="EMBL/GenBank/DDBJ databases">
        <title>Genomic Encyclopedia of Type Strains, Phase IV (KMG-IV): sequencing the most valuable type-strain genomes for metagenomic binning, comparative biology and taxonomic classification.</title>
        <authorList>
            <person name="Goeker M."/>
        </authorList>
    </citation>
    <scope>NUCLEOTIDE SEQUENCE [LARGE SCALE GENOMIC DNA]</scope>
    <source>
        <strain evidence="1 2">DSM 22753</strain>
    </source>
</reference>